<evidence type="ECO:0000256" key="2">
    <source>
        <dbReference type="SAM" id="Phobius"/>
    </source>
</evidence>
<evidence type="ECO:0000313" key="3">
    <source>
        <dbReference type="EMBL" id="KAK9110441.1"/>
    </source>
</evidence>
<dbReference type="EMBL" id="JBBNAE010000007">
    <property type="protein sequence ID" value="KAK9110441.1"/>
    <property type="molecule type" value="Genomic_DNA"/>
</dbReference>
<feature type="transmembrane region" description="Helical" evidence="2">
    <location>
        <begin position="109"/>
        <end position="127"/>
    </location>
</feature>
<organism evidence="3 4">
    <name type="scientific">Stephania japonica</name>
    <dbReference type="NCBI Taxonomy" id="461633"/>
    <lineage>
        <taxon>Eukaryota</taxon>
        <taxon>Viridiplantae</taxon>
        <taxon>Streptophyta</taxon>
        <taxon>Embryophyta</taxon>
        <taxon>Tracheophyta</taxon>
        <taxon>Spermatophyta</taxon>
        <taxon>Magnoliopsida</taxon>
        <taxon>Ranunculales</taxon>
        <taxon>Menispermaceae</taxon>
        <taxon>Menispermoideae</taxon>
        <taxon>Cissampelideae</taxon>
        <taxon>Stephania</taxon>
    </lineage>
</organism>
<comment type="caution">
    <text evidence="3">The sequence shown here is derived from an EMBL/GenBank/DDBJ whole genome shotgun (WGS) entry which is preliminary data.</text>
</comment>
<keyword evidence="2" id="KW-0812">Transmembrane</keyword>
<dbReference type="AlphaFoldDB" id="A0AAP0NN96"/>
<gene>
    <name evidence="3" type="ORF">Sjap_018501</name>
</gene>
<feature type="region of interest" description="Disordered" evidence="1">
    <location>
        <begin position="166"/>
        <end position="187"/>
    </location>
</feature>
<sequence length="187" mass="21083">MWPQMPTMRLAASKPENIFWVFGPPRLIAVLDSMVMEGSSGLAFWEWLSTSQQTRSNRWQRRKEPKIFSAMATTADRRSSHATEPYWRNCRTNDIMRSGSSSSICRSDGVVLVLLWLALFLILFINLSSVQASSRNTQVFHNIGNKRSHNGDDAFNFRGSLPKGVLVPPSAPSKKHNDIGLQSFQSP</sequence>
<proteinExistence type="predicted"/>
<accession>A0AAP0NN96</accession>
<evidence type="ECO:0000313" key="4">
    <source>
        <dbReference type="Proteomes" id="UP001417504"/>
    </source>
</evidence>
<protein>
    <submittedName>
        <fullName evidence="3">Uncharacterized protein</fullName>
    </submittedName>
</protein>
<evidence type="ECO:0000256" key="1">
    <source>
        <dbReference type="SAM" id="MobiDB-lite"/>
    </source>
</evidence>
<name>A0AAP0NN96_9MAGN</name>
<keyword evidence="2" id="KW-1133">Transmembrane helix</keyword>
<reference evidence="3 4" key="1">
    <citation type="submission" date="2024-01" db="EMBL/GenBank/DDBJ databases">
        <title>Genome assemblies of Stephania.</title>
        <authorList>
            <person name="Yang L."/>
        </authorList>
    </citation>
    <scope>NUCLEOTIDE SEQUENCE [LARGE SCALE GENOMIC DNA]</scope>
    <source>
        <strain evidence="3">QJT</strain>
        <tissue evidence="3">Leaf</tissue>
    </source>
</reference>
<keyword evidence="2" id="KW-0472">Membrane</keyword>
<keyword evidence="4" id="KW-1185">Reference proteome</keyword>
<dbReference type="Proteomes" id="UP001417504">
    <property type="component" value="Unassembled WGS sequence"/>
</dbReference>